<dbReference type="PANTHER" id="PTHR26451">
    <property type="entry name" value="G_PROTEIN_RECEP_F1_2 DOMAIN-CONTAINING PROTEIN"/>
    <property type="match status" value="1"/>
</dbReference>
<dbReference type="PRINTS" id="PR00237">
    <property type="entry name" value="GPCRRHODOPSN"/>
</dbReference>
<evidence type="ECO:0000256" key="5">
    <source>
        <dbReference type="SAM" id="Phobius"/>
    </source>
</evidence>
<comment type="subcellular location">
    <subcellularLocation>
        <location evidence="1">Membrane</location>
    </subcellularLocation>
</comment>
<dbReference type="FunFam" id="1.20.1070.10:FF:000096">
    <property type="entry name" value="Odorant receptor 131-2"/>
    <property type="match status" value="1"/>
</dbReference>
<dbReference type="PANTHER" id="PTHR26451:SF998">
    <property type="entry name" value="ODORANT RECEPTOR-RELATED"/>
    <property type="match status" value="1"/>
</dbReference>
<feature type="transmembrane region" description="Helical" evidence="5">
    <location>
        <begin position="136"/>
        <end position="160"/>
    </location>
</feature>
<feature type="transmembrane region" description="Helical" evidence="5">
    <location>
        <begin position="262"/>
        <end position="284"/>
    </location>
</feature>
<feature type="transmembrane region" description="Helical" evidence="5">
    <location>
        <begin position="95"/>
        <end position="115"/>
    </location>
</feature>
<feature type="transmembrane region" description="Helical" evidence="5">
    <location>
        <begin position="67"/>
        <end position="89"/>
    </location>
</feature>
<dbReference type="Pfam" id="PF00001">
    <property type="entry name" value="7tm_1"/>
    <property type="match status" value="1"/>
</dbReference>
<evidence type="ECO:0000313" key="7">
    <source>
        <dbReference type="Ensembl" id="ENSCSEP00000031303.1"/>
    </source>
</evidence>
<dbReference type="CDD" id="cd00637">
    <property type="entry name" value="7tm_classA_rhodopsin-like"/>
    <property type="match status" value="1"/>
</dbReference>
<feature type="transmembrane region" description="Helical" evidence="5">
    <location>
        <begin position="34"/>
        <end position="55"/>
    </location>
</feature>
<dbReference type="Ensembl" id="ENSCSET00000031711.1">
    <property type="protein sequence ID" value="ENSCSEP00000031303.1"/>
    <property type="gene ID" value="ENSCSEG00000020047.1"/>
</dbReference>
<dbReference type="GO" id="GO:0005549">
    <property type="term" value="F:odorant binding"/>
    <property type="evidence" value="ECO:0007669"/>
    <property type="project" value="TreeGrafter"/>
</dbReference>
<dbReference type="OMA" id="TRCDMNT"/>
<dbReference type="FunCoup" id="A0A3P8WV05">
    <property type="interactions" value="2"/>
</dbReference>
<dbReference type="GO" id="GO:0004984">
    <property type="term" value="F:olfactory receptor activity"/>
    <property type="evidence" value="ECO:0007669"/>
    <property type="project" value="TreeGrafter"/>
</dbReference>
<dbReference type="InParanoid" id="A0A3P8WV05"/>
<keyword evidence="3 5" id="KW-1133">Transmembrane helix</keyword>
<name>A0A3P8WV05_CYNSE</name>
<evidence type="ECO:0000256" key="2">
    <source>
        <dbReference type="ARBA" id="ARBA00022692"/>
    </source>
</evidence>
<dbReference type="PROSITE" id="PS50262">
    <property type="entry name" value="G_PROTEIN_RECEP_F1_2"/>
    <property type="match status" value="1"/>
</dbReference>
<dbReference type="Gene3D" id="1.20.1070.10">
    <property type="entry name" value="Rhodopsin 7-helix transmembrane proteins"/>
    <property type="match status" value="1"/>
</dbReference>
<dbReference type="SUPFAM" id="SSF81321">
    <property type="entry name" value="Family A G protein-coupled receptor-like"/>
    <property type="match status" value="1"/>
</dbReference>
<evidence type="ECO:0000256" key="3">
    <source>
        <dbReference type="ARBA" id="ARBA00022989"/>
    </source>
</evidence>
<proteinExistence type="predicted"/>
<feature type="domain" description="G-protein coupled receptors family 1 profile" evidence="6">
    <location>
        <begin position="106"/>
        <end position="282"/>
    </location>
</feature>
<accession>A0A3P8WV05</accession>
<keyword evidence="8" id="KW-1185">Reference proteome</keyword>
<evidence type="ECO:0000256" key="1">
    <source>
        <dbReference type="ARBA" id="ARBA00004370"/>
    </source>
</evidence>
<dbReference type="AlphaFoldDB" id="A0A3P8WV05"/>
<reference evidence="7" key="2">
    <citation type="submission" date="2025-08" db="UniProtKB">
        <authorList>
            <consortium name="Ensembl"/>
        </authorList>
    </citation>
    <scope>IDENTIFICATION</scope>
</reference>
<sequence length="332" mass="37751">MCPFCPCVFSCSQMSVMNSSEPLDSLGEAVTKNLINVFLTVVINCINGAFVYIYFNSQEFQTDARYVLYIHLVINDMIMLNMTMALQLITYTVNITLIVFFPGRNSPLNLASMAVERYVAVCRPLHHAQMCTVSRAYALIALIWIVSFIPSFSDIIITVANQPLSSLLQTVICHPSYLFNTPNHKVHGSVLLFAFVFLTLVITYTKVFFIARIASSDEALAKNARNTILLHGIQLFICMLTYLSPVVTLTLVTMWPRGRTNILFVSFVFTNVLPRLLSPLVYGVRDTKFRNQIRLLVHCPRCCSVHKKKNLVQVWRRSREVIHRDAFKDVHA</sequence>
<feature type="transmembrane region" description="Helical" evidence="5">
    <location>
        <begin position="190"/>
        <end position="214"/>
    </location>
</feature>
<dbReference type="InterPro" id="IPR017452">
    <property type="entry name" value="GPCR_Rhodpsn_7TM"/>
</dbReference>
<keyword evidence="4 5" id="KW-0472">Membrane</keyword>
<evidence type="ECO:0000259" key="6">
    <source>
        <dbReference type="PROSITE" id="PS50262"/>
    </source>
</evidence>
<dbReference type="GeneTree" id="ENSGT00940000161337"/>
<dbReference type="InterPro" id="IPR000276">
    <property type="entry name" value="GPCR_Rhodpsn"/>
</dbReference>
<dbReference type="InterPro" id="IPR052921">
    <property type="entry name" value="GPCR1_Superfamily_Member"/>
</dbReference>
<organism evidence="7 8">
    <name type="scientific">Cynoglossus semilaevis</name>
    <name type="common">Tongue sole</name>
    <dbReference type="NCBI Taxonomy" id="244447"/>
    <lineage>
        <taxon>Eukaryota</taxon>
        <taxon>Metazoa</taxon>
        <taxon>Chordata</taxon>
        <taxon>Craniata</taxon>
        <taxon>Vertebrata</taxon>
        <taxon>Euteleostomi</taxon>
        <taxon>Actinopterygii</taxon>
        <taxon>Neopterygii</taxon>
        <taxon>Teleostei</taxon>
        <taxon>Neoteleostei</taxon>
        <taxon>Acanthomorphata</taxon>
        <taxon>Carangaria</taxon>
        <taxon>Pleuronectiformes</taxon>
        <taxon>Pleuronectoidei</taxon>
        <taxon>Cynoglossidae</taxon>
        <taxon>Cynoglossinae</taxon>
        <taxon>Cynoglossus</taxon>
    </lineage>
</organism>
<feature type="transmembrane region" description="Helical" evidence="5">
    <location>
        <begin position="235"/>
        <end position="256"/>
    </location>
</feature>
<reference evidence="7" key="3">
    <citation type="submission" date="2025-09" db="UniProtKB">
        <authorList>
            <consortium name="Ensembl"/>
        </authorList>
    </citation>
    <scope>IDENTIFICATION</scope>
</reference>
<evidence type="ECO:0000313" key="8">
    <source>
        <dbReference type="Proteomes" id="UP000265120"/>
    </source>
</evidence>
<dbReference type="GO" id="GO:0004930">
    <property type="term" value="F:G protein-coupled receptor activity"/>
    <property type="evidence" value="ECO:0007669"/>
    <property type="project" value="InterPro"/>
</dbReference>
<reference evidence="7 8" key="1">
    <citation type="journal article" date="2014" name="Nat. Genet.">
        <title>Whole-genome sequence of a flatfish provides insights into ZW sex chromosome evolution and adaptation to a benthic lifestyle.</title>
        <authorList>
            <person name="Chen S."/>
            <person name="Zhang G."/>
            <person name="Shao C."/>
            <person name="Huang Q."/>
            <person name="Liu G."/>
            <person name="Zhang P."/>
            <person name="Song W."/>
            <person name="An N."/>
            <person name="Chalopin D."/>
            <person name="Volff J.N."/>
            <person name="Hong Y."/>
            <person name="Li Q."/>
            <person name="Sha Z."/>
            <person name="Zhou H."/>
            <person name="Xie M."/>
            <person name="Yu Q."/>
            <person name="Liu Y."/>
            <person name="Xiang H."/>
            <person name="Wang N."/>
            <person name="Wu K."/>
            <person name="Yang C."/>
            <person name="Zhou Q."/>
            <person name="Liao X."/>
            <person name="Yang L."/>
            <person name="Hu Q."/>
            <person name="Zhang J."/>
            <person name="Meng L."/>
            <person name="Jin L."/>
            <person name="Tian Y."/>
            <person name="Lian J."/>
            <person name="Yang J."/>
            <person name="Miao G."/>
            <person name="Liu S."/>
            <person name="Liang Z."/>
            <person name="Yan F."/>
            <person name="Li Y."/>
            <person name="Sun B."/>
            <person name="Zhang H."/>
            <person name="Zhang J."/>
            <person name="Zhu Y."/>
            <person name="Du M."/>
            <person name="Zhao Y."/>
            <person name="Schartl M."/>
            <person name="Tang Q."/>
            <person name="Wang J."/>
        </authorList>
    </citation>
    <scope>NUCLEOTIDE SEQUENCE</scope>
</reference>
<evidence type="ECO:0000256" key="4">
    <source>
        <dbReference type="ARBA" id="ARBA00023136"/>
    </source>
</evidence>
<dbReference type="Proteomes" id="UP000265120">
    <property type="component" value="Chromosome 11"/>
</dbReference>
<protein>
    <submittedName>
        <fullName evidence="7">Si:dkeyp-3f10.16</fullName>
    </submittedName>
</protein>
<keyword evidence="2 5" id="KW-0812">Transmembrane</keyword>
<dbReference type="GO" id="GO:0016020">
    <property type="term" value="C:membrane"/>
    <property type="evidence" value="ECO:0007669"/>
    <property type="project" value="UniProtKB-SubCell"/>
</dbReference>